<keyword evidence="1" id="KW-0805">Transcription regulation</keyword>
<dbReference type="Proteomes" id="UP001597438">
    <property type="component" value="Unassembled WGS sequence"/>
</dbReference>
<comment type="caution">
    <text evidence="5">The sequence shown here is derived from an EMBL/GenBank/DDBJ whole genome shotgun (WGS) entry which is preliminary data.</text>
</comment>
<evidence type="ECO:0000313" key="6">
    <source>
        <dbReference type="Proteomes" id="UP001597438"/>
    </source>
</evidence>
<organism evidence="5 6">
    <name type="scientific">Christiangramia antarctica</name>
    <dbReference type="NCBI Taxonomy" id="2058158"/>
    <lineage>
        <taxon>Bacteria</taxon>
        <taxon>Pseudomonadati</taxon>
        <taxon>Bacteroidota</taxon>
        <taxon>Flavobacteriia</taxon>
        <taxon>Flavobacteriales</taxon>
        <taxon>Flavobacteriaceae</taxon>
        <taxon>Christiangramia</taxon>
    </lineage>
</organism>
<dbReference type="EMBL" id="JBHUOJ010000022">
    <property type="protein sequence ID" value="MFD2833598.1"/>
    <property type="molecule type" value="Genomic_DNA"/>
</dbReference>
<dbReference type="PANTHER" id="PTHR33204:SF29">
    <property type="entry name" value="TRANSCRIPTIONAL REGULATOR"/>
    <property type="match status" value="1"/>
</dbReference>
<gene>
    <name evidence="5" type="ORF">ACFSYS_09890</name>
</gene>
<keyword evidence="3" id="KW-0804">Transcription</keyword>
<dbReference type="PANTHER" id="PTHR33204">
    <property type="entry name" value="TRANSCRIPTIONAL REGULATOR, MARR FAMILY"/>
    <property type="match status" value="1"/>
</dbReference>
<dbReference type="InterPro" id="IPR002577">
    <property type="entry name" value="HTH_HxlR"/>
</dbReference>
<name>A0ABW5X4Z2_9FLAO</name>
<evidence type="ECO:0000256" key="1">
    <source>
        <dbReference type="ARBA" id="ARBA00023015"/>
    </source>
</evidence>
<dbReference type="Pfam" id="PF01638">
    <property type="entry name" value="HxlR"/>
    <property type="match status" value="1"/>
</dbReference>
<proteinExistence type="predicted"/>
<sequence length="104" mass="12536">MTYKDFENCGLKKSLDLLSGKWKPLILHHLFLEDKIRFIELWRMMPRVSKKVLLEQLKNMEEDQLIRRIEIKSFPTQVYYSLHENTRALGPALQIMERWGSNRC</sequence>
<evidence type="ECO:0000256" key="2">
    <source>
        <dbReference type="ARBA" id="ARBA00023125"/>
    </source>
</evidence>
<evidence type="ECO:0000256" key="3">
    <source>
        <dbReference type="ARBA" id="ARBA00023163"/>
    </source>
</evidence>
<dbReference type="InterPro" id="IPR036388">
    <property type="entry name" value="WH-like_DNA-bd_sf"/>
</dbReference>
<keyword evidence="6" id="KW-1185">Reference proteome</keyword>
<dbReference type="Gene3D" id="1.10.10.10">
    <property type="entry name" value="Winged helix-like DNA-binding domain superfamily/Winged helix DNA-binding domain"/>
    <property type="match status" value="1"/>
</dbReference>
<dbReference type="SUPFAM" id="SSF46785">
    <property type="entry name" value="Winged helix' DNA-binding domain"/>
    <property type="match status" value="1"/>
</dbReference>
<keyword evidence="2" id="KW-0238">DNA-binding</keyword>
<accession>A0ABW5X4Z2</accession>
<dbReference type="PROSITE" id="PS51118">
    <property type="entry name" value="HTH_HXLR"/>
    <property type="match status" value="1"/>
</dbReference>
<protein>
    <submittedName>
        <fullName evidence="5">Winged helix-turn-helix transcriptional regulator</fullName>
    </submittedName>
</protein>
<dbReference type="InterPro" id="IPR036390">
    <property type="entry name" value="WH_DNA-bd_sf"/>
</dbReference>
<evidence type="ECO:0000313" key="5">
    <source>
        <dbReference type="EMBL" id="MFD2833598.1"/>
    </source>
</evidence>
<reference evidence="6" key="1">
    <citation type="journal article" date="2019" name="Int. J. Syst. Evol. Microbiol.">
        <title>The Global Catalogue of Microorganisms (GCM) 10K type strain sequencing project: providing services to taxonomists for standard genome sequencing and annotation.</title>
        <authorList>
            <consortium name="The Broad Institute Genomics Platform"/>
            <consortium name="The Broad Institute Genome Sequencing Center for Infectious Disease"/>
            <person name="Wu L."/>
            <person name="Ma J."/>
        </authorList>
    </citation>
    <scope>NUCLEOTIDE SEQUENCE [LARGE SCALE GENOMIC DNA]</scope>
    <source>
        <strain evidence="6">KCTC 52925</strain>
    </source>
</reference>
<evidence type="ECO:0000259" key="4">
    <source>
        <dbReference type="PROSITE" id="PS51118"/>
    </source>
</evidence>
<feature type="domain" description="HTH hxlR-type" evidence="4">
    <location>
        <begin position="9"/>
        <end position="104"/>
    </location>
</feature>
<dbReference type="RefSeq" id="WP_251742757.1">
    <property type="nucleotide sequence ID" value="NZ_JBHUOJ010000022.1"/>
</dbReference>